<evidence type="ECO:0000313" key="1">
    <source>
        <dbReference type="EMBL" id="MCX5614445.1"/>
    </source>
</evidence>
<protein>
    <submittedName>
        <fullName evidence="1">Uncharacterized protein</fullName>
    </submittedName>
</protein>
<proteinExistence type="predicted"/>
<keyword evidence="2" id="KW-1185">Reference proteome</keyword>
<organism evidence="1 2">
    <name type="scientific">Bombella saccharophila</name>
    <dbReference type="NCBI Taxonomy" id="2967338"/>
    <lineage>
        <taxon>Bacteria</taxon>
        <taxon>Pseudomonadati</taxon>
        <taxon>Pseudomonadota</taxon>
        <taxon>Alphaproteobacteria</taxon>
        <taxon>Acetobacterales</taxon>
        <taxon>Acetobacteraceae</taxon>
        <taxon>Bombella</taxon>
    </lineage>
</organism>
<gene>
    <name evidence="1" type="ORF">NQF64_04200</name>
</gene>
<evidence type="ECO:0000313" key="2">
    <source>
        <dbReference type="Proteomes" id="UP001165648"/>
    </source>
</evidence>
<comment type="caution">
    <text evidence="1">The sequence shown here is derived from an EMBL/GenBank/DDBJ whole genome shotgun (WGS) entry which is preliminary data.</text>
</comment>
<accession>A0ABT3W7Z6</accession>
<sequence>MAQTNLSVTAPDRSFTRKQISITFNVALPGGGTDSLTLDGAHRIRATIKHAGMSLGSELALTIEGMSWQDMNRLSFIENRPNATNPTLTNQSSTTITVRAGTYGNALPTVFHGNVFKAYASFNGGSAIFTVVARTISLATAVIPPAISYRGPRNVVSILSDICAQAGMTLVDHGGWGSYATLCNHYGEGTTLNQIEDIIEAMGGTYDFRPIPSAQDERGKSSLGTLHVWGPNYDGSREPRKAETPLIGPETGMIGYPEYSATGLVLNCLFRPDIAFNAPIYVKSSQIPAGWLTNANGLNQQGQAVTARNAPWDGTWTPRNITHDISSETLNGPWMTTAECQRTDLSNPYAFSTK</sequence>
<dbReference type="Proteomes" id="UP001165648">
    <property type="component" value="Unassembled WGS sequence"/>
</dbReference>
<reference evidence="1 2" key="1">
    <citation type="submission" date="2022-07" db="EMBL/GenBank/DDBJ databases">
        <title>Bombella genomes.</title>
        <authorList>
            <person name="Harer L."/>
            <person name="Styblova S."/>
            <person name="Ehrmann M."/>
        </authorList>
    </citation>
    <scope>NUCLEOTIDE SEQUENCE [LARGE SCALE GENOMIC DNA]</scope>
    <source>
        <strain evidence="1 2">TMW 2.2558</strain>
    </source>
</reference>
<dbReference type="RefSeq" id="WP_266106554.1">
    <property type="nucleotide sequence ID" value="NZ_JANIDW010000001.1"/>
</dbReference>
<name>A0ABT3W7Z6_9PROT</name>
<dbReference type="EMBL" id="JANIDW010000001">
    <property type="protein sequence ID" value="MCX5614445.1"/>
    <property type="molecule type" value="Genomic_DNA"/>
</dbReference>